<comment type="caution">
    <text evidence="4">The sequence shown here is derived from an EMBL/GenBank/DDBJ whole genome shotgun (WGS) entry which is preliminary data.</text>
</comment>
<feature type="domain" description="Neprosin PEP catalytic" evidence="3">
    <location>
        <begin position="162"/>
        <end position="430"/>
    </location>
</feature>
<dbReference type="PANTHER" id="PTHR31589:SF223">
    <property type="entry name" value="PROTEIN, PUTATIVE (DUF239)-RELATED"/>
    <property type="match status" value="1"/>
</dbReference>
<proteinExistence type="predicted"/>
<evidence type="ECO:0000313" key="4">
    <source>
        <dbReference type="EMBL" id="KAG0577443.1"/>
    </source>
</evidence>
<protein>
    <recommendedName>
        <fullName evidence="3">Neprosin PEP catalytic domain-containing protein</fullName>
    </recommendedName>
</protein>
<dbReference type="Pfam" id="PF03080">
    <property type="entry name" value="Neprosin"/>
    <property type="match status" value="1"/>
</dbReference>
<name>A0A8T0I4J6_CERPU</name>
<feature type="region of interest" description="Disordered" evidence="1">
    <location>
        <begin position="97"/>
        <end position="116"/>
    </location>
</feature>
<dbReference type="InterPro" id="IPR053168">
    <property type="entry name" value="Glutamic_endopeptidase"/>
</dbReference>
<dbReference type="EMBL" id="CM026425">
    <property type="protein sequence ID" value="KAG0577443.1"/>
    <property type="molecule type" value="Genomic_DNA"/>
</dbReference>
<feature type="compositionally biased region" description="Low complexity" evidence="1">
    <location>
        <begin position="103"/>
        <end position="115"/>
    </location>
</feature>
<reference evidence="4" key="1">
    <citation type="submission" date="2020-06" db="EMBL/GenBank/DDBJ databases">
        <title>WGS assembly of Ceratodon purpureus strain R40.</title>
        <authorList>
            <person name="Carey S.B."/>
            <person name="Jenkins J."/>
            <person name="Shu S."/>
            <person name="Lovell J.T."/>
            <person name="Sreedasyam A."/>
            <person name="Maumus F."/>
            <person name="Tiley G.P."/>
            <person name="Fernandez-Pozo N."/>
            <person name="Barry K."/>
            <person name="Chen C."/>
            <person name="Wang M."/>
            <person name="Lipzen A."/>
            <person name="Daum C."/>
            <person name="Saski C.A."/>
            <person name="Payton A.C."/>
            <person name="Mcbreen J.C."/>
            <person name="Conrad R.E."/>
            <person name="Kollar L.M."/>
            <person name="Olsson S."/>
            <person name="Huttunen S."/>
            <person name="Landis J.B."/>
            <person name="Wickett N.J."/>
            <person name="Johnson M.G."/>
            <person name="Rensing S.A."/>
            <person name="Grimwood J."/>
            <person name="Schmutz J."/>
            <person name="Mcdaniel S.F."/>
        </authorList>
    </citation>
    <scope>NUCLEOTIDE SEQUENCE</scope>
    <source>
        <strain evidence="4">R40</strain>
    </source>
</reference>
<dbReference type="InterPro" id="IPR025521">
    <property type="entry name" value="Neprosin_propep"/>
</dbReference>
<dbReference type="PANTHER" id="PTHR31589">
    <property type="entry name" value="PROTEIN, PUTATIVE (DUF239)-RELATED-RELATED"/>
    <property type="match status" value="1"/>
</dbReference>
<keyword evidence="2" id="KW-0732">Signal</keyword>
<dbReference type="Pfam" id="PF14365">
    <property type="entry name" value="Neprosin_AP"/>
    <property type="match status" value="1"/>
</dbReference>
<dbReference type="AlphaFoldDB" id="A0A8T0I4J6"/>
<sequence>MDSHLTSSLIPRNWKQWKFWIFVCVQLLLIVGSTQADRKLQQQSANQLRQLQAHTINNNTQHAPPVMSFSVSDGSWVDCIPIEGQIAAYHPALNGHKIHTEPSSSTRRSSRVQSSHLHPQLFAREQGGCPEGSIPLKRSDSSHKFLKKSTTNGTELIIPKGNKREIHEHVTVALQQSPHSYSGSHAVFSVNGPILESEEDFSLSQLWIFDGEWDDGTWSTIEVGWQTQPLMHPHDEPLAPHLFIFWTHDAYNNTGCYDLECPGFVQVDSKWVIGGAMPSYTTLAENKSLEFEVELEVLYDPAQSVWWLYVNNDPVGYWPASIFDGRLQGSASKLEWGGEICYFREANVDVRSKTAMGSGALPLHGYPIAAYLRNISYADADGHFFDAKPSVLRRHGGRQFPLCYDIAIQENGSRDWGAYFFFGGSGLNNPVKDLREILKE</sequence>
<organism evidence="4 5">
    <name type="scientific">Ceratodon purpureus</name>
    <name type="common">Fire moss</name>
    <name type="synonym">Dicranum purpureum</name>
    <dbReference type="NCBI Taxonomy" id="3225"/>
    <lineage>
        <taxon>Eukaryota</taxon>
        <taxon>Viridiplantae</taxon>
        <taxon>Streptophyta</taxon>
        <taxon>Embryophyta</taxon>
        <taxon>Bryophyta</taxon>
        <taxon>Bryophytina</taxon>
        <taxon>Bryopsida</taxon>
        <taxon>Dicranidae</taxon>
        <taxon>Pseudoditrichales</taxon>
        <taxon>Ditrichaceae</taxon>
        <taxon>Ceratodon</taxon>
    </lineage>
</organism>
<evidence type="ECO:0000256" key="2">
    <source>
        <dbReference type="SAM" id="SignalP"/>
    </source>
</evidence>
<dbReference type="PROSITE" id="PS52045">
    <property type="entry name" value="NEPROSIN_PEP_CD"/>
    <property type="match status" value="1"/>
</dbReference>
<accession>A0A8T0I4J6</accession>
<evidence type="ECO:0000313" key="5">
    <source>
        <dbReference type="Proteomes" id="UP000822688"/>
    </source>
</evidence>
<evidence type="ECO:0000259" key="3">
    <source>
        <dbReference type="PROSITE" id="PS52045"/>
    </source>
</evidence>
<feature type="region of interest" description="Disordered" evidence="1">
    <location>
        <begin position="122"/>
        <end position="141"/>
    </location>
</feature>
<dbReference type="InterPro" id="IPR004314">
    <property type="entry name" value="Neprosin"/>
</dbReference>
<feature type="chain" id="PRO_5035778610" description="Neprosin PEP catalytic domain-containing protein" evidence="2">
    <location>
        <begin position="37"/>
        <end position="440"/>
    </location>
</feature>
<gene>
    <name evidence="4" type="ORF">KC19_5G156400</name>
</gene>
<feature type="signal peptide" evidence="2">
    <location>
        <begin position="1"/>
        <end position="36"/>
    </location>
</feature>
<evidence type="ECO:0000256" key="1">
    <source>
        <dbReference type="SAM" id="MobiDB-lite"/>
    </source>
</evidence>
<dbReference type="Gene3D" id="3.90.1320.10">
    <property type="entry name" value="Outer-capsid protein sigma 3, large lobe"/>
    <property type="match status" value="1"/>
</dbReference>
<dbReference type="Proteomes" id="UP000822688">
    <property type="component" value="Chromosome 5"/>
</dbReference>
<keyword evidence="5" id="KW-1185">Reference proteome</keyword>